<dbReference type="RefSeq" id="WP_282023549.1">
    <property type="nucleotide sequence ID" value="NZ_CAMXCH010000001.1"/>
</dbReference>
<name>A0ABN8WCL2_9PROT</name>
<dbReference type="Proteomes" id="UP001154272">
    <property type="component" value="Unassembled WGS sequence"/>
</dbReference>
<evidence type="ECO:0000313" key="1">
    <source>
        <dbReference type="EMBL" id="CAI3935256.1"/>
    </source>
</evidence>
<accession>A0ABN8WCL2</accession>
<dbReference type="EMBL" id="CAMXCH010000001">
    <property type="protein sequence ID" value="CAI3935256.1"/>
    <property type="molecule type" value="Genomic_DNA"/>
</dbReference>
<reference evidence="1" key="1">
    <citation type="submission" date="2022-10" db="EMBL/GenBank/DDBJ databases">
        <authorList>
            <person name="Botero Cardona J."/>
        </authorList>
    </citation>
    <scope>NUCLEOTIDE SEQUENCE</scope>
    <source>
        <strain evidence="1">R-83534</strain>
    </source>
</reference>
<protein>
    <submittedName>
        <fullName evidence="1">Uncharacterized protein</fullName>
    </submittedName>
</protein>
<organism evidence="1 2">
    <name type="scientific">Commensalibacter papalotli</name>
    <name type="common">ex Botero et al. 2024</name>
    <dbReference type="NCBI Taxonomy" id="2972766"/>
    <lineage>
        <taxon>Bacteria</taxon>
        <taxon>Pseudomonadati</taxon>
        <taxon>Pseudomonadota</taxon>
        <taxon>Alphaproteobacteria</taxon>
        <taxon>Acetobacterales</taxon>
        <taxon>Acetobacteraceae</taxon>
    </lineage>
</organism>
<keyword evidence="2" id="KW-1185">Reference proteome</keyword>
<evidence type="ECO:0000313" key="2">
    <source>
        <dbReference type="Proteomes" id="UP001154272"/>
    </source>
</evidence>
<sequence length="78" mass="8949">MSFCLTLTACDPDVFYIPINNKLDSAKPLSKTDDTIRVIVPEKITQYIAKAHNNDSDWLKGGKFVYYTIFAKVKRDDF</sequence>
<comment type="caution">
    <text evidence="1">The sequence shown here is derived from an EMBL/GenBank/DDBJ whole genome shotgun (WGS) entry which is preliminary data.</text>
</comment>
<proteinExistence type="predicted"/>
<gene>
    <name evidence="1" type="ORF">R83534S58_LOCUS787</name>
</gene>